<gene>
    <name evidence="13" type="ORF">B1R32_11663</name>
</gene>
<organism evidence="13 14">
    <name type="scientific">Abditibacterium utsteinense</name>
    <dbReference type="NCBI Taxonomy" id="1960156"/>
    <lineage>
        <taxon>Bacteria</taxon>
        <taxon>Pseudomonadati</taxon>
        <taxon>Abditibacteriota</taxon>
        <taxon>Abditibacteriia</taxon>
        <taxon>Abditibacteriales</taxon>
        <taxon>Abditibacteriaceae</taxon>
        <taxon>Abditibacterium</taxon>
    </lineage>
</organism>
<evidence type="ECO:0000256" key="4">
    <source>
        <dbReference type="ARBA" id="ARBA00022475"/>
    </source>
</evidence>
<evidence type="ECO:0000256" key="6">
    <source>
        <dbReference type="ARBA" id="ARBA00022989"/>
    </source>
</evidence>
<evidence type="ECO:0000256" key="1">
    <source>
        <dbReference type="ARBA" id="ARBA00004651"/>
    </source>
</evidence>
<feature type="transmembrane region" description="Helical" evidence="12">
    <location>
        <begin position="274"/>
        <end position="293"/>
    </location>
</feature>
<evidence type="ECO:0000256" key="12">
    <source>
        <dbReference type="SAM" id="Phobius"/>
    </source>
</evidence>
<dbReference type="EMBL" id="NIGF01000016">
    <property type="protein sequence ID" value="PQV63086.1"/>
    <property type="molecule type" value="Genomic_DNA"/>
</dbReference>
<evidence type="ECO:0000313" key="14">
    <source>
        <dbReference type="Proteomes" id="UP000237684"/>
    </source>
</evidence>
<evidence type="ECO:0000256" key="8">
    <source>
        <dbReference type="ARBA" id="ARBA00023065"/>
    </source>
</evidence>
<dbReference type="InterPro" id="IPR001734">
    <property type="entry name" value="Na/solute_symporter"/>
</dbReference>
<dbReference type="InterPro" id="IPR051163">
    <property type="entry name" value="Sodium:Solute_Symporter_SSF"/>
</dbReference>
<dbReference type="GO" id="GO:0006814">
    <property type="term" value="P:sodium ion transport"/>
    <property type="evidence" value="ECO:0007669"/>
    <property type="project" value="UniProtKB-KW"/>
</dbReference>
<dbReference type="CDD" id="cd11493">
    <property type="entry name" value="SLC5sbd_NIS-like_u1"/>
    <property type="match status" value="1"/>
</dbReference>
<keyword evidence="8" id="KW-0406">Ion transport</keyword>
<keyword evidence="3" id="KW-0813">Transport</keyword>
<feature type="transmembrane region" description="Helical" evidence="12">
    <location>
        <begin position="447"/>
        <end position="468"/>
    </location>
</feature>
<evidence type="ECO:0000256" key="3">
    <source>
        <dbReference type="ARBA" id="ARBA00022448"/>
    </source>
</evidence>
<dbReference type="NCBIfam" id="TIGR00813">
    <property type="entry name" value="sss"/>
    <property type="match status" value="1"/>
</dbReference>
<feature type="transmembrane region" description="Helical" evidence="12">
    <location>
        <begin position="314"/>
        <end position="339"/>
    </location>
</feature>
<feature type="transmembrane region" description="Helical" evidence="12">
    <location>
        <begin position="6"/>
        <end position="22"/>
    </location>
</feature>
<evidence type="ECO:0000256" key="2">
    <source>
        <dbReference type="ARBA" id="ARBA00006434"/>
    </source>
</evidence>
<dbReference type="GO" id="GO:0005886">
    <property type="term" value="C:plasma membrane"/>
    <property type="evidence" value="ECO:0007669"/>
    <property type="project" value="UniProtKB-SubCell"/>
</dbReference>
<evidence type="ECO:0000256" key="9">
    <source>
        <dbReference type="ARBA" id="ARBA00023136"/>
    </source>
</evidence>
<comment type="similarity">
    <text evidence="2 11">Belongs to the sodium:solute symporter (SSF) (TC 2.A.21) family.</text>
</comment>
<dbReference type="Gene3D" id="1.20.1730.10">
    <property type="entry name" value="Sodium/glucose cotransporter"/>
    <property type="match status" value="1"/>
</dbReference>
<sequence length="574" mass="61960">MGLLIDGSIVVVYFVAIVFIGLRMGKRENSLHDFALGGRNVPWWAVMASIIAAETSAATFLGAPGEGFDKRSLAYVQLVFGVIIGRFIIGNVFLEPYYRYKVYTVYDYIGVRFGPVSKNYVSALFLLMRTLASGARLFVPSLVMVLAWQLFSGGGRIQFSQQAVTSVGPYLIAIVALTVVTCIYTALGGIKAVIWTDVIQTGLMFGGALIAMFTLLSHVGGLGAVARAVPQMTHLEGYFLTGFEPDTVAKWQGDHNISAMNAWEYVKLILGSDYTVFSALVGTTFLNMAAFGTDQDMVQRMLTAETHQKARRSLLTAAFMDLPIAAVFTFIGILLYVYYGQDPTFKPVANSDVFGSYILNVMPVGIRGLVLAGVFATAMGSLSAALNSLATSATNDWYLRRVPGRGEDHYVKVAKIFTAVFAVLMVLVAGGFAYAKVHNPDVRIIPVVLGIAGFILGPMLGVFLIGMFTKNRGSDKGNVLAVTLGLMTTVVMGDLHIAFLNAIAGAFGHPDAYIRPDWLPKISFTWFAMIGALVVFAVGACFKTPAHILEAAERKAAEANENEARPLAMRDEGA</sequence>
<name>A0A2S8SQM3_9BACT</name>
<feature type="transmembrane region" description="Helical" evidence="12">
    <location>
        <begin position="369"/>
        <end position="392"/>
    </location>
</feature>
<evidence type="ECO:0000256" key="5">
    <source>
        <dbReference type="ARBA" id="ARBA00022692"/>
    </source>
</evidence>
<feature type="transmembrane region" description="Helical" evidence="12">
    <location>
        <begin position="480"/>
        <end position="504"/>
    </location>
</feature>
<feature type="transmembrane region" description="Helical" evidence="12">
    <location>
        <begin position="43"/>
        <end position="63"/>
    </location>
</feature>
<keyword evidence="9 12" id="KW-0472">Membrane</keyword>
<accession>A0A2S8SQM3</accession>
<dbReference type="GO" id="GO:0015293">
    <property type="term" value="F:symporter activity"/>
    <property type="evidence" value="ECO:0007669"/>
    <property type="project" value="TreeGrafter"/>
</dbReference>
<keyword evidence="6 12" id="KW-1133">Transmembrane helix</keyword>
<reference evidence="13 14" key="1">
    <citation type="journal article" date="2018" name="Syst. Appl. Microbiol.">
        <title>Abditibacterium utsteinense sp. nov., the first cultivated member of candidate phylum FBP, isolated from ice-free Antarctic soil samples.</title>
        <authorList>
            <person name="Tahon G."/>
            <person name="Tytgat B."/>
            <person name="Lebbe L."/>
            <person name="Carlier A."/>
            <person name="Willems A."/>
        </authorList>
    </citation>
    <scope>NUCLEOTIDE SEQUENCE [LARGE SCALE GENOMIC DNA]</scope>
    <source>
        <strain evidence="13 14">LMG 29911</strain>
    </source>
</reference>
<proteinExistence type="inferred from homology"/>
<dbReference type="InterPro" id="IPR038377">
    <property type="entry name" value="Na/Glc_symporter_sf"/>
</dbReference>
<dbReference type="Pfam" id="PF00474">
    <property type="entry name" value="SSF"/>
    <property type="match status" value="1"/>
</dbReference>
<dbReference type="PROSITE" id="PS50283">
    <property type="entry name" value="NA_SOLUT_SYMP_3"/>
    <property type="match status" value="1"/>
</dbReference>
<comment type="subcellular location">
    <subcellularLocation>
        <location evidence="1">Cell membrane</location>
        <topology evidence="1">Multi-pass membrane protein</topology>
    </subcellularLocation>
</comment>
<dbReference type="InParanoid" id="A0A2S8SQM3"/>
<feature type="transmembrane region" description="Helical" evidence="12">
    <location>
        <begin position="413"/>
        <end position="435"/>
    </location>
</feature>
<keyword evidence="4" id="KW-1003">Cell membrane</keyword>
<evidence type="ECO:0000256" key="10">
    <source>
        <dbReference type="ARBA" id="ARBA00023201"/>
    </source>
</evidence>
<dbReference type="OrthoDB" id="9803348at2"/>
<dbReference type="PANTHER" id="PTHR42985:SF47">
    <property type="entry name" value="INTEGRAL MEMBRANE TRANSPORT PROTEIN"/>
    <property type="match status" value="1"/>
</dbReference>
<keyword evidence="5 12" id="KW-0812">Transmembrane</keyword>
<dbReference type="Proteomes" id="UP000237684">
    <property type="component" value="Unassembled WGS sequence"/>
</dbReference>
<feature type="transmembrane region" description="Helical" evidence="12">
    <location>
        <begin position="524"/>
        <end position="542"/>
    </location>
</feature>
<evidence type="ECO:0000313" key="13">
    <source>
        <dbReference type="EMBL" id="PQV63086.1"/>
    </source>
</evidence>
<dbReference type="PANTHER" id="PTHR42985">
    <property type="entry name" value="SODIUM-COUPLED MONOCARBOXYLATE TRANSPORTER"/>
    <property type="match status" value="1"/>
</dbReference>
<evidence type="ECO:0000256" key="11">
    <source>
        <dbReference type="RuleBase" id="RU362091"/>
    </source>
</evidence>
<evidence type="ECO:0000256" key="7">
    <source>
        <dbReference type="ARBA" id="ARBA00023053"/>
    </source>
</evidence>
<feature type="transmembrane region" description="Helical" evidence="12">
    <location>
        <begin position="170"/>
        <end position="190"/>
    </location>
</feature>
<keyword evidence="7" id="KW-0915">Sodium</keyword>
<dbReference type="AlphaFoldDB" id="A0A2S8SQM3"/>
<protein>
    <submittedName>
        <fullName evidence="13">Transporter, SSS family</fullName>
    </submittedName>
</protein>
<feature type="transmembrane region" description="Helical" evidence="12">
    <location>
        <begin position="75"/>
        <end position="94"/>
    </location>
</feature>
<feature type="transmembrane region" description="Helical" evidence="12">
    <location>
        <begin position="202"/>
        <end position="226"/>
    </location>
</feature>
<keyword evidence="14" id="KW-1185">Reference proteome</keyword>
<dbReference type="RefSeq" id="WP_106380823.1">
    <property type="nucleotide sequence ID" value="NZ_NIGF01000016.1"/>
</dbReference>
<comment type="caution">
    <text evidence="13">The sequence shown here is derived from an EMBL/GenBank/DDBJ whole genome shotgun (WGS) entry which is preliminary data.</text>
</comment>
<feature type="transmembrane region" description="Helical" evidence="12">
    <location>
        <begin position="126"/>
        <end position="150"/>
    </location>
</feature>
<keyword evidence="10" id="KW-0739">Sodium transport</keyword>